<keyword evidence="3" id="KW-1185">Reference proteome</keyword>
<protein>
    <submittedName>
        <fullName evidence="2">Uncharacterized protein</fullName>
    </submittedName>
</protein>
<evidence type="ECO:0000313" key="2">
    <source>
        <dbReference type="EMBL" id="CCX10397.1"/>
    </source>
</evidence>
<gene>
    <name evidence="2" type="ORF">PCON_09991</name>
</gene>
<feature type="compositionally biased region" description="Basic and acidic residues" evidence="1">
    <location>
        <begin position="33"/>
        <end position="49"/>
    </location>
</feature>
<name>U4L9N3_PYROM</name>
<reference evidence="2 3" key="1">
    <citation type="journal article" date="2013" name="PLoS Genet.">
        <title>The genome and development-dependent transcriptomes of Pyronema confluens: a window into fungal evolution.</title>
        <authorList>
            <person name="Traeger S."/>
            <person name="Altegoer F."/>
            <person name="Freitag M."/>
            <person name="Gabaldon T."/>
            <person name="Kempken F."/>
            <person name="Kumar A."/>
            <person name="Marcet-Houben M."/>
            <person name="Poggeler S."/>
            <person name="Stajich J.E."/>
            <person name="Nowrousian M."/>
        </authorList>
    </citation>
    <scope>NUCLEOTIDE SEQUENCE [LARGE SCALE GENOMIC DNA]</scope>
    <source>
        <strain evidence="3">CBS 100304</strain>
        <tissue evidence="2">Vegetative mycelium</tissue>
    </source>
</reference>
<proteinExistence type="predicted"/>
<dbReference type="AlphaFoldDB" id="U4L9N3"/>
<dbReference type="EMBL" id="HF935540">
    <property type="protein sequence ID" value="CCX10397.1"/>
    <property type="molecule type" value="Genomic_DNA"/>
</dbReference>
<dbReference type="Proteomes" id="UP000018144">
    <property type="component" value="Unassembled WGS sequence"/>
</dbReference>
<organism evidence="2 3">
    <name type="scientific">Pyronema omphalodes (strain CBS 100304)</name>
    <name type="common">Pyronema confluens</name>
    <dbReference type="NCBI Taxonomy" id="1076935"/>
    <lineage>
        <taxon>Eukaryota</taxon>
        <taxon>Fungi</taxon>
        <taxon>Dikarya</taxon>
        <taxon>Ascomycota</taxon>
        <taxon>Pezizomycotina</taxon>
        <taxon>Pezizomycetes</taxon>
        <taxon>Pezizales</taxon>
        <taxon>Pyronemataceae</taxon>
        <taxon>Pyronema</taxon>
    </lineage>
</organism>
<feature type="region of interest" description="Disordered" evidence="1">
    <location>
        <begin position="28"/>
        <end position="49"/>
    </location>
</feature>
<evidence type="ECO:0000256" key="1">
    <source>
        <dbReference type="SAM" id="MobiDB-lite"/>
    </source>
</evidence>
<evidence type="ECO:0000313" key="3">
    <source>
        <dbReference type="Proteomes" id="UP000018144"/>
    </source>
</evidence>
<sequence>MLSFDSTSTYLQSPSALPTTPVVHRISLPAAGNRHEATRSDTKRQEARRKLSFLYPTV</sequence>
<accession>U4L9N3</accession>